<feature type="domain" description="Cytochrome c" evidence="5">
    <location>
        <begin position="11"/>
        <end position="94"/>
    </location>
</feature>
<evidence type="ECO:0000313" key="6">
    <source>
        <dbReference type="EMBL" id="MDY0394282.1"/>
    </source>
</evidence>
<dbReference type="Gene3D" id="1.10.760.10">
    <property type="entry name" value="Cytochrome c-like domain"/>
    <property type="match status" value="1"/>
</dbReference>
<proteinExistence type="predicted"/>
<dbReference type="InterPro" id="IPR036909">
    <property type="entry name" value="Cyt_c-like_dom_sf"/>
</dbReference>
<accession>A0ABU5C6G5</accession>
<gene>
    <name evidence="6" type="ORF">RWE15_07055</name>
</gene>
<evidence type="ECO:0000259" key="5">
    <source>
        <dbReference type="PROSITE" id="PS51007"/>
    </source>
</evidence>
<evidence type="ECO:0000256" key="2">
    <source>
        <dbReference type="ARBA" id="ARBA00022723"/>
    </source>
</evidence>
<dbReference type="PANTHER" id="PTHR35008:SF4">
    <property type="entry name" value="BLL4482 PROTEIN"/>
    <property type="match status" value="1"/>
</dbReference>
<keyword evidence="2 4" id="KW-0479">Metal-binding</keyword>
<sequence length="141" mass="15713">MDNNMEKTPEPDITRGAELFDRKNCISCHATDGSGTGNETGPALWGENSFNDAAGMARFSKAAGYIQNNMPRGLENTLTDQEAADLAAFMLSHERPVADKSEVGTYHLNPGRDYITKERRKKIRDKTFDWESLDSVKKAKQ</sequence>
<dbReference type="Proteomes" id="UP001281447">
    <property type="component" value="Unassembled WGS sequence"/>
</dbReference>
<dbReference type="SUPFAM" id="SSF46626">
    <property type="entry name" value="Cytochrome c"/>
    <property type="match status" value="1"/>
</dbReference>
<dbReference type="InterPro" id="IPR051459">
    <property type="entry name" value="Cytochrome_c-type_DH"/>
</dbReference>
<reference evidence="6 7" key="1">
    <citation type="submission" date="2023-10" db="EMBL/GenBank/DDBJ databases">
        <title>Virgibacillus halophilus 5B73C genome.</title>
        <authorList>
            <person name="Miliotis G."/>
            <person name="Sengupta P."/>
            <person name="Hameed A."/>
            <person name="Chuvochina M."/>
            <person name="Mcdonagh F."/>
            <person name="Simpson A.C."/>
            <person name="Singh N.K."/>
            <person name="Rekha P.D."/>
            <person name="Raman K."/>
            <person name="Hugenholtz P."/>
            <person name="Venkateswaran K."/>
        </authorList>
    </citation>
    <scope>NUCLEOTIDE SEQUENCE [LARGE SCALE GENOMIC DNA]</scope>
    <source>
        <strain evidence="6 7">5B73C</strain>
    </source>
</reference>
<organism evidence="6 7">
    <name type="scientific">Tigheibacillus halophilus</name>
    <dbReference type="NCBI Taxonomy" id="361280"/>
    <lineage>
        <taxon>Bacteria</taxon>
        <taxon>Bacillati</taxon>
        <taxon>Bacillota</taxon>
        <taxon>Bacilli</taxon>
        <taxon>Bacillales</taxon>
        <taxon>Bacillaceae</taxon>
        <taxon>Tigheibacillus</taxon>
    </lineage>
</organism>
<evidence type="ECO:0000256" key="1">
    <source>
        <dbReference type="ARBA" id="ARBA00022617"/>
    </source>
</evidence>
<dbReference type="InterPro" id="IPR009056">
    <property type="entry name" value="Cyt_c-like_dom"/>
</dbReference>
<dbReference type="EMBL" id="JAWDIP010000003">
    <property type="protein sequence ID" value="MDY0394282.1"/>
    <property type="molecule type" value="Genomic_DNA"/>
</dbReference>
<dbReference type="PANTHER" id="PTHR35008">
    <property type="entry name" value="BLL4482 PROTEIN-RELATED"/>
    <property type="match status" value="1"/>
</dbReference>
<keyword evidence="7" id="KW-1185">Reference proteome</keyword>
<protein>
    <submittedName>
        <fullName evidence="6">C-type cytochrome</fullName>
    </submittedName>
</protein>
<evidence type="ECO:0000256" key="3">
    <source>
        <dbReference type="ARBA" id="ARBA00023004"/>
    </source>
</evidence>
<evidence type="ECO:0000313" key="7">
    <source>
        <dbReference type="Proteomes" id="UP001281447"/>
    </source>
</evidence>
<dbReference type="PROSITE" id="PS51007">
    <property type="entry name" value="CYTC"/>
    <property type="match status" value="1"/>
</dbReference>
<keyword evidence="3 4" id="KW-0408">Iron</keyword>
<keyword evidence="1 4" id="KW-0349">Heme</keyword>
<dbReference type="Pfam" id="PF00034">
    <property type="entry name" value="Cytochrom_C"/>
    <property type="match status" value="1"/>
</dbReference>
<name>A0ABU5C6G5_9BACI</name>
<evidence type="ECO:0000256" key="4">
    <source>
        <dbReference type="PROSITE-ProRule" id="PRU00433"/>
    </source>
</evidence>
<comment type="caution">
    <text evidence="6">The sequence shown here is derived from an EMBL/GenBank/DDBJ whole genome shotgun (WGS) entry which is preliminary data.</text>
</comment>